<evidence type="ECO:0000259" key="4">
    <source>
        <dbReference type="PROSITE" id="PS51755"/>
    </source>
</evidence>
<dbReference type="Gene3D" id="1.10.10.10">
    <property type="entry name" value="Winged helix-like DNA-binding domain superfamily/Winged helix DNA-binding domain"/>
    <property type="match status" value="1"/>
</dbReference>
<protein>
    <recommendedName>
        <fullName evidence="4">OmpR/PhoB-type domain-containing protein</fullName>
    </recommendedName>
</protein>
<dbReference type="Gene3D" id="2.130.10.10">
    <property type="entry name" value="YVTN repeat-like/Quinoprotein amine dehydrogenase"/>
    <property type="match status" value="1"/>
</dbReference>
<feature type="transmembrane region" description="Helical" evidence="3">
    <location>
        <begin position="117"/>
        <end position="138"/>
    </location>
</feature>
<dbReference type="SUPFAM" id="SSF46894">
    <property type="entry name" value="C-terminal effector domain of the bipartite response regulators"/>
    <property type="match status" value="1"/>
</dbReference>
<dbReference type="SUPFAM" id="SSF63829">
    <property type="entry name" value="Calcium-dependent phosphotriesterase"/>
    <property type="match status" value="1"/>
</dbReference>
<dbReference type="PANTHER" id="PTHR36842:SF1">
    <property type="entry name" value="PROTEIN TOLB"/>
    <property type="match status" value="1"/>
</dbReference>
<dbReference type="GO" id="GO:0003677">
    <property type="term" value="F:DNA binding"/>
    <property type="evidence" value="ECO:0007669"/>
    <property type="project" value="UniProtKB-UniRule"/>
</dbReference>
<dbReference type="Pfam" id="PF00486">
    <property type="entry name" value="Trans_reg_C"/>
    <property type="match status" value="1"/>
</dbReference>
<evidence type="ECO:0000313" key="5">
    <source>
        <dbReference type="EMBL" id="MBE0344985.1"/>
    </source>
</evidence>
<reference evidence="5 6" key="1">
    <citation type="submission" date="2015-06" db="EMBL/GenBank/DDBJ databases">
        <title>Genome sequence of Pseudoalteromonas peptidolytica.</title>
        <authorList>
            <person name="Xie B.-B."/>
            <person name="Rong J.-C."/>
            <person name="Qin Q.-L."/>
            <person name="Zhang Y.-Z."/>
        </authorList>
    </citation>
    <scope>NUCLEOTIDE SEQUENCE [LARGE SCALE GENOMIC DNA]</scope>
    <source>
        <strain evidence="5 6">F12-50-A1</strain>
    </source>
</reference>
<dbReference type="InterPro" id="IPR001867">
    <property type="entry name" value="OmpR/PhoB-type_DNA-bd"/>
</dbReference>
<dbReference type="SMART" id="SM00862">
    <property type="entry name" value="Trans_reg_C"/>
    <property type="match status" value="1"/>
</dbReference>
<keyword evidence="3" id="KW-1133">Transmembrane helix</keyword>
<feature type="domain" description="OmpR/PhoB-type" evidence="4">
    <location>
        <begin position="1"/>
        <end position="98"/>
    </location>
</feature>
<keyword evidence="1 2" id="KW-0238">DNA-binding</keyword>
<dbReference type="SUPFAM" id="SSF82171">
    <property type="entry name" value="DPP6 N-terminal domain-like"/>
    <property type="match status" value="1"/>
</dbReference>
<dbReference type="EMBL" id="AQHF01000018">
    <property type="protein sequence ID" value="MBE0344985.1"/>
    <property type="molecule type" value="Genomic_DNA"/>
</dbReference>
<evidence type="ECO:0000256" key="1">
    <source>
        <dbReference type="ARBA" id="ARBA00023125"/>
    </source>
</evidence>
<proteinExistence type="predicted"/>
<dbReference type="InterPro" id="IPR016032">
    <property type="entry name" value="Sig_transdc_resp-reg_C-effctor"/>
</dbReference>
<dbReference type="PANTHER" id="PTHR36842">
    <property type="entry name" value="PROTEIN TOLB HOMOLOG"/>
    <property type="match status" value="1"/>
</dbReference>
<dbReference type="Gene3D" id="2.120.10.60">
    <property type="entry name" value="Tricorn protease N-terminal domain"/>
    <property type="match status" value="1"/>
</dbReference>
<dbReference type="AlphaFoldDB" id="A0A8I0T2G5"/>
<accession>A0A8I0T2G5</accession>
<dbReference type="InterPro" id="IPR015943">
    <property type="entry name" value="WD40/YVTN_repeat-like_dom_sf"/>
</dbReference>
<keyword evidence="3" id="KW-0812">Transmembrane</keyword>
<gene>
    <name evidence="5" type="ORF">PPEP_a2685</name>
</gene>
<evidence type="ECO:0000313" key="6">
    <source>
        <dbReference type="Proteomes" id="UP000660708"/>
    </source>
</evidence>
<keyword evidence="6" id="KW-1185">Reference proteome</keyword>
<dbReference type="Gene3D" id="2.120.10.30">
    <property type="entry name" value="TolB, C-terminal domain"/>
    <property type="match status" value="1"/>
</dbReference>
<dbReference type="GO" id="GO:0000160">
    <property type="term" value="P:phosphorelay signal transduction system"/>
    <property type="evidence" value="ECO:0007669"/>
    <property type="project" value="InterPro"/>
</dbReference>
<dbReference type="InterPro" id="IPR011042">
    <property type="entry name" value="6-blade_b-propeller_TolB-like"/>
</dbReference>
<dbReference type="InterPro" id="IPR036388">
    <property type="entry name" value="WH-like_DNA-bd_sf"/>
</dbReference>
<organism evidence="5 6">
    <name type="scientific">Pseudoalteromonas peptidolytica F12-50-A1</name>
    <dbReference type="NCBI Taxonomy" id="1315280"/>
    <lineage>
        <taxon>Bacteria</taxon>
        <taxon>Pseudomonadati</taxon>
        <taxon>Pseudomonadota</taxon>
        <taxon>Gammaproteobacteria</taxon>
        <taxon>Alteromonadales</taxon>
        <taxon>Pseudoalteromonadaceae</taxon>
        <taxon>Pseudoalteromonas</taxon>
    </lineage>
</organism>
<dbReference type="RefSeq" id="WP_147389058.1">
    <property type="nucleotide sequence ID" value="NZ_AQHF01000018.1"/>
</dbReference>
<dbReference type="Proteomes" id="UP000660708">
    <property type="component" value="Unassembled WGS sequence"/>
</dbReference>
<sequence>MRYEFAAIQFDTVNRTLTNSTNTIRLEPKPYSLLLTLIEGGGDVVSRDTLIEKVWLGRIVTESAVNKAVSTLRQHINKLDGQNEYIETIPTLGYRLVPAVTQLHKDVTPTVSSRKNITLIAATFIFSICIALFVAYFFQAQPNVSPLVPHKLTSQNGIELQLSGAPLSKSFSYLHPISPPYSELWLNRNGTNIQLLSGNLRAQTLSQDAKYIAYIDDEQNCSVKRLDITAQKTQTLFPCQVIENIKLSWGRNHQELIYRKRTNIHSGYGLYRFDLNTRRHTQLTLPPATGNLKGDHLFSLSQAKDKLSVATYLGEDKHRLTIYRYPEMTVEQTIALPHHLSSITWSADGKLVYFTDANSIYSANVGNKAVTLVHKLTAPIESIALLNSNNTLLFNQYKLTSAVKLFDISENTITPVVNNQALNRLPRANHSQQVWYISDHGADSALWSVDTNTQTNVATPLPHAFNFQRFTLNHDASKVLFEYRDAIYQFDTKSQHVTEVISDELKAYVANYGKHDDEIIYSSERSGSWQLWSVNLNTDKHQQLTTKGGYSGYAHGDAIYFTKFSQPGIWQLQEGLESLIVPDVAIRNWLNWRPRGNALYYEKDNHIWQFDLNTQQEKQYLTLPSSFIGQFDVLANGDIVFAQLNQPSGELWRLSLNN</sequence>
<dbReference type="CDD" id="cd00383">
    <property type="entry name" value="trans_reg_C"/>
    <property type="match status" value="1"/>
</dbReference>
<name>A0A8I0T2G5_9GAMM</name>
<dbReference type="GO" id="GO:0006355">
    <property type="term" value="P:regulation of DNA-templated transcription"/>
    <property type="evidence" value="ECO:0007669"/>
    <property type="project" value="InterPro"/>
</dbReference>
<dbReference type="PROSITE" id="PS51755">
    <property type="entry name" value="OMPR_PHOB"/>
    <property type="match status" value="1"/>
</dbReference>
<feature type="DNA-binding region" description="OmpR/PhoB-type" evidence="2">
    <location>
        <begin position="1"/>
        <end position="98"/>
    </location>
</feature>
<keyword evidence="3" id="KW-0472">Membrane</keyword>
<evidence type="ECO:0000256" key="3">
    <source>
        <dbReference type="SAM" id="Phobius"/>
    </source>
</evidence>
<comment type="caution">
    <text evidence="5">The sequence shown here is derived from an EMBL/GenBank/DDBJ whole genome shotgun (WGS) entry which is preliminary data.</text>
</comment>
<evidence type="ECO:0000256" key="2">
    <source>
        <dbReference type="PROSITE-ProRule" id="PRU01091"/>
    </source>
</evidence>